<evidence type="ECO:0000313" key="2">
    <source>
        <dbReference type="EMBL" id="BEQ13514.1"/>
    </source>
</evidence>
<sequence length="191" mass="22205">MPFSKHGYPRPLILKSGEEVWLRPVRPEEDDKEVFAFLGRLSAEDRWYLDFDANDPETVRYNFINYDPNKILPVVATNAKEQIVALATLERRPKGARGHIGRVRVVVQPFYRNQRLGTYLLLDLIQLAVNLGLRVLTAEFIKGIEDNAIRAARRLDFFEQAVLPEYAKDSRGNRYDLVVMVKRIHRGYDDF</sequence>
<organism evidence="2 3">
    <name type="scientific">Desulfoferula mesophila</name>
    <dbReference type="NCBI Taxonomy" id="3058419"/>
    <lineage>
        <taxon>Bacteria</taxon>
        <taxon>Pseudomonadati</taxon>
        <taxon>Thermodesulfobacteriota</taxon>
        <taxon>Desulfarculia</taxon>
        <taxon>Desulfarculales</taxon>
        <taxon>Desulfarculaceae</taxon>
        <taxon>Desulfoferula</taxon>
    </lineage>
</organism>
<protein>
    <recommendedName>
        <fullName evidence="1">N-acetyltransferase domain-containing protein</fullName>
    </recommendedName>
</protein>
<accession>A0AAU9EE26</accession>
<dbReference type="GO" id="GO:0016747">
    <property type="term" value="F:acyltransferase activity, transferring groups other than amino-acyl groups"/>
    <property type="evidence" value="ECO:0007669"/>
    <property type="project" value="InterPro"/>
</dbReference>
<dbReference type="KEGG" id="dmp:FAK_05800"/>
<keyword evidence="3" id="KW-1185">Reference proteome</keyword>
<evidence type="ECO:0000313" key="3">
    <source>
        <dbReference type="Proteomes" id="UP001366166"/>
    </source>
</evidence>
<proteinExistence type="predicted"/>
<reference evidence="3" key="1">
    <citation type="journal article" date="2023" name="Arch. Microbiol.">
        <title>Desulfoferula mesophilus gen. nov. sp. nov., a mesophilic sulfate-reducing bacterium isolated from a brackish lake sediment.</title>
        <authorList>
            <person name="Watanabe T."/>
            <person name="Yabe T."/>
            <person name="Tsuji J.M."/>
            <person name="Fukui M."/>
        </authorList>
    </citation>
    <scope>NUCLEOTIDE SEQUENCE [LARGE SCALE GENOMIC DNA]</scope>
    <source>
        <strain evidence="3">12FAK</strain>
    </source>
</reference>
<dbReference type="SUPFAM" id="SSF55729">
    <property type="entry name" value="Acyl-CoA N-acyltransferases (Nat)"/>
    <property type="match status" value="1"/>
</dbReference>
<dbReference type="EMBL" id="AP028679">
    <property type="protein sequence ID" value="BEQ13514.1"/>
    <property type="molecule type" value="Genomic_DNA"/>
</dbReference>
<dbReference type="Pfam" id="PF00583">
    <property type="entry name" value="Acetyltransf_1"/>
    <property type="match status" value="1"/>
</dbReference>
<dbReference type="InterPro" id="IPR000182">
    <property type="entry name" value="GNAT_dom"/>
</dbReference>
<dbReference type="Proteomes" id="UP001366166">
    <property type="component" value="Chromosome"/>
</dbReference>
<dbReference type="PROSITE" id="PS51186">
    <property type="entry name" value="GNAT"/>
    <property type="match status" value="1"/>
</dbReference>
<evidence type="ECO:0000259" key="1">
    <source>
        <dbReference type="PROSITE" id="PS51186"/>
    </source>
</evidence>
<feature type="domain" description="N-acetyltransferase" evidence="1">
    <location>
        <begin position="20"/>
        <end position="185"/>
    </location>
</feature>
<dbReference type="RefSeq" id="WP_338605231.1">
    <property type="nucleotide sequence ID" value="NZ_AP028679.1"/>
</dbReference>
<dbReference type="CDD" id="cd04301">
    <property type="entry name" value="NAT_SF"/>
    <property type="match status" value="1"/>
</dbReference>
<dbReference type="InterPro" id="IPR016181">
    <property type="entry name" value="Acyl_CoA_acyltransferase"/>
</dbReference>
<name>A0AAU9EE26_9BACT</name>
<dbReference type="AlphaFoldDB" id="A0AAU9EE26"/>
<dbReference type="Gene3D" id="3.40.630.30">
    <property type="match status" value="1"/>
</dbReference>
<gene>
    <name evidence="2" type="ORF">FAK_05800</name>
</gene>